<dbReference type="Proteomes" id="UP001480595">
    <property type="component" value="Unassembled WGS sequence"/>
</dbReference>
<name>A0ABR1U9Q2_9PEZI</name>
<reference evidence="3 4" key="1">
    <citation type="submission" date="2023-01" db="EMBL/GenBank/DDBJ databases">
        <title>Analysis of 21 Apiospora genomes using comparative genomics revels a genus with tremendous synthesis potential of carbohydrate active enzymes and secondary metabolites.</title>
        <authorList>
            <person name="Sorensen T."/>
        </authorList>
    </citation>
    <scope>NUCLEOTIDE SEQUENCE [LARGE SCALE GENOMIC DNA]</scope>
    <source>
        <strain evidence="3 4">CBS 135458</strain>
    </source>
</reference>
<feature type="transmembrane region" description="Helical" evidence="2">
    <location>
        <begin position="223"/>
        <end position="245"/>
    </location>
</feature>
<dbReference type="GeneID" id="92094217"/>
<keyword evidence="2" id="KW-0472">Membrane</keyword>
<evidence type="ECO:0000313" key="3">
    <source>
        <dbReference type="EMBL" id="KAK8054678.1"/>
    </source>
</evidence>
<feature type="region of interest" description="Disordered" evidence="1">
    <location>
        <begin position="33"/>
        <end position="52"/>
    </location>
</feature>
<accession>A0ABR1U9Q2</accession>
<keyword evidence="2" id="KW-0812">Transmembrane</keyword>
<feature type="transmembrane region" description="Helical" evidence="2">
    <location>
        <begin position="186"/>
        <end position="203"/>
    </location>
</feature>
<evidence type="ECO:0000256" key="1">
    <source>
        <dbReference type="SAM" id="MobiDB-lite"/>
    </source>
</evidence>
<gene>
    <name evidence="3" type="ORF">PG994_009745</name>
</gene>
<feature type="transmembrane region" description="Helical" evidence="2">
    <location>
        <begin position="157"/>
        <end position="174"/>
    </location>
</feature>
<protein>
    <submittedName>
        <fullName evidence="3">Uncharacterized protein</fullName>
    </submittedName>
</protein>
<evidence type="ECO:0000313" key="4">
    <source>
        <dbReference type="Proteomes" id="UP001480595"/>
    </source>
</evidence>
<comment type="caution">
    <text evidence="3">The sequence shown here is derived from an EMBL/GenBank/DDBJ whole genome shotgun (WGS) entry which is preliminary data.</text>
</comment>
<sequence length="247" mass="25497">MPEVSYPAYPPLNDNLGASSAWTGNPAPLYGQHLTPNNVPAAPQQPSGMSVGVSSLSASDRCGCTVHCIHTVGGSGSSDDDDDDDDGSSDSSSQSDGTTMMPHNLDVLIAHSQALGGVQVLDPLIHQAHESVVLVRVLLNDYGASLVLVIARVDHGLGLPGCIVTGLVGGFLLLDGEVLLVRILLDVHRASLAALILIIIRVVCDDLLGSGSDGLSGGLARLLGLRLLLLLLLVDHALFLGVGLLDE</sequence>
<keyword evidence="4" id="KW-1185">Reference proteome</keyword>
<keyword evidence="2" id="KW-1133">Transmembrane helix</keyword>
<feature type="compositionally biased region" description="Polar residues" evidence="1">
    <location>
        <begin position="34"/>
        <end position="52"/>
    </location>
</feature>
<dbReference type="RefSeq" id="XP_066713324.1">
    <property type="nucleotide sequence ID" value="XM_066861154.1"/>
</dbReference>
<dbReference type="EMBL" id="JAQQWL010000010">
    <property type="protein sequence ID" value="KAK8054678.1"/>
    <property type="molecule type" value="Genomic_DNA"/>
</dbReference>
<feature type="region of interest" description="Disordered" evidence="1">
    <location>
        <begin position="73"/>
        <end position="99"/>
    </location>
</feature>
<evidence type="ECO:0000256" key="2">
    <source>
        <dbReference type="SAM" id="Phobius"/>
    </source>
</evidence>
<proteinExistence type="predicted"/>
<organism evidence="3 4">
    <name type="scientific">Apiospora phragmitis</name>
    <dbReference type="NCBI Taxonomy" id="2905665"/>
    <lineage>
        <taxon>Eukaryota</taxon>
        <taxon>Fungi</taxon>
        <taxon>Dikarya</taxon>
        <taxon>Ascomycota</taxon>
        <taxon>Pezizomycotina</taxon>
        <taxon>Sordariomycetes</taxon>
        <taxon>Xylariomycetidae</taxon>
        <taxon>Amphisphaeriales</taxon>
        <taxon>Apiosporaceae</taxon>
        <taxon>Apiospora</taxon>
    </lineage>
</organism>
<feature type="compositionally biased region" description="Acidic residues" evidence="1">
    <location>
        <begin position="78"/>
        <end position="88"/>
    </location>
</feature>